<evidence type="ECO:0000256" key="1">
    <source>
        <dbReference type="SAM" id="SignalP"/>
    </source>
</evidence>
<feature type="signal peptide" evidence="1">
    <location>
        <begin position="1"/>
        <end position="17"/>
    </location>
</feature>
<name>A0AAD8EGJ2_DIPPU</name>
<keyword evidence="1" id="KW-0732">Signal</keyword>
<protein>
    <submittedName>
        <fullName evidence="2">Uncharacterized protein</fullName>
    </submittedName>
</protein>
<sequence>MNTLVVCLALAAVSVVALSPNHQPDLKSRLTNLNYLDANVLGPQITKSNIEDGQFLLAPFVRTTREAENHIMDSCCDVERLKLDHMKEYIKECKGSRTENQRIFICIGEEAGVCDAEGKIIDLEKFAEMMAKMYENEELKPNVKETAMKMARYSNSHHGQVIDGHKQIAIYQAFYLTKTAVDLDCPKEMRINSWKEEEMKKETAEKWRDPQKKLHPNTFCKTNQFNWKNRRIGSDDDGKIIDTDKFGDMMANMYADDKLKPKIKHIAMKCAEYANNYHGQETDGVERVAVLEAFFLTKLLIDKHCPDRLKISSKYSSIRIPNFNFASIDNDNILFVNTNYTGFTE</sequence>
<dbReference type="EMBL" id="JASPKZ010004935">
    <property type="protein sequence ID" value="KAJ9589528.1"/>
    <property type="molecule type" value="Genomic_DNA"/>
</dbReference>
<evidence type="ECO:0000313" key="2">
    <source>
        <dbReference type="EMBL" id="KAJ9589528.1"/>
    </source>
</evidence>
<keyword evidence="3" id="KW-1185">Reference proteome</keyword>
<proteinExistence type="predicted"/>
<accession>A0AAD8EGJ2</accession>
<gene>
    <name evidence="2" type="ORF">L9F63_017277</name>
</gene>
<dbReference type="AlphaFoldDB" id="A0AAD8EGJ2"/>
<organism evidence="2 3">
    <name type="scientific">Diploptera punctata</name>
    <name type="common">Pacific beetle cockroach</name>
    <dbReference type="NCBI Taxonomy" id="6984"/>
    <lineage>
        <taxon>Eukaryota</taxon>
        <taxon>Metazoa</taxon>
        <taxon>Ecdysozoa</taxon>
        <taxon>Arthropoda</taxon>
        <taxon>Hexapoda</taxon>
        <taxon>Insecta</taxon>
        <taxon>Pterygota</taxon>
        <taxon>Neoptera</taxon>
        <taxon>Polyneoptera</taxon>
        <taxon>Dictyoptera</taxon>
        <taxon>Blattodea</taxon>
        <taxon>Blaberoidea</taxon>
        <taxon>Blaberidae</taxon>
        <taxon>Diplopterinae</taxon>
        <taxon>Diploptera</taxon>
    </lineage>
</organism>
<comment type="caution">
    <text evidence="2">The sequence shown here is derived from an EMBL/GenBank/DDBJ whole genome shotgun (WGS) entry which is preliminary data.</text>
</comment>
<dbReference type="Proteomes" id="UP001233999">
    <property type="component" value="Unassembled WGS sequence"/>
</dbReference>
<reference evidence="2" key="2">
    <citation type="submission" date="2023-05" db="EMBL/GenBank/DDBJ databases">
        <authorList>
            <person name="Fouks B."/>
        </authorList>
    </citation>
    <scope>NUCLEOTIDE SEQUENCE</scope>
    <source>
        <strain evidence="2">Stay&amp;Tobe</strain>
        <tissue evidence="2">Testes</tissue>
    </source>
</reference>
<reference evidence="2" key="1">
    <citation type="journal article" date="2023" name="IScience">
        <title>Live-bearing cockroach genome reveals convergent evolutionary mechanisms linked to viviparity in insects and beyond.</title>
        <authorList>
            <person name="Fouks B."/>
            <person name="Harrison M.C."/>
            <person name="Mikhailova A.A."/>
            <person name="Marchal E."/>
            <person name="English S."/>
            <person name="Carruthers M."/>
            <person name="Jennings E.C."/>
            <person name="Chiamaka E.L."/>
            <person name="Frigard R.A."/>
            <person name="Pippel M."/>
            <person name="Attardo G.M."/>
            <person name="Benoit J.B."/>
            <person name="Bornberg-Bauer E."/>
            <person name="Tobe S.S."/>
        </authorList>
    </citation>
    <scope>NUCLEOTIDE SEQUENCE</scope>
    <source>
        <strain evidence="2">Stay&amp;Tobe</strain>
    </source>
</reference>
<feature type="chain" id="PRO_5042175567" evidence="1">
    <location>
        <begin position="18"/>
        <end position="345"/>
    </location>
</feature>
<evidence type="ECO:0000313" key="3">
    <source>
        <dbReference type="Proteomes" id="UP001233999"/>
    </source>
</evidence>